<gene>
    <name evidence="6" type="ORF">H2204_014753</name>
</gene>
<evidence type="ECO:0000256" key="3">
    <source>
        <dbReference type="SAM" id="SignalP"/>
    </source>
</evidence>
<dbReference type="Proteomes" id="UP001172681">
    <property type="component" value="Unassembled WGS sequence"/>
</dbReference>
<feature type="chain" id="PRO_5041323013" description="Peptidase S33 tripeptidyl aminopeptidase-like C-terminal domain-containing protein" evidence="3">
    <location>
        <begin position="20"/>
        <end position="582"/>
    </location>
</feature>
<evidence type="ECO:0000256" key="1">
    <source>
        <dbReference type="ARBA" id="ARBA00010088"/>
    </source>
</evidence>
<comment type="similarity">
    <text evidence="1">Belongs to the peptidase S33 family.</text>
</comment>
<evidence type="ECO:0000259" key="4">
    <source>
        <dbReference type="Pfam" id="PF00561"/>
    </source>
</evidence>
<evidence type="ECO:0000256" key="2">
    <source>
        <dbReference type="ARBA" id="ARBA00022801"/>
    </source>
</evidence>
<feature type="domain" description="Peptidase S33 tripeptidyl aminopeptidase-like C-terminal" evidence="5">
    <location>
        <begin position="427"/>
        <end position="519"/>
    </location>
</feature>
<sequence length="582" mass="62313">MRALSLFVAVALDVLLASADDIKRAKVHARDVCIDCHTNVSSPGGGGARGIWWTDKCTKLAAVTAMPLQCADLDVPLDYTQPGLENLTLTLVKVAAVNRPVKGSIIFNPGGPGGSGIQTVIANARSWLTLTGGHYNLLGFDPRGVNNTLPYSCNMPGGACKTLSPASPLANASDVAIGQRFAASNIRSSRCLNRTGDVGRLLGTAFVVRDMVQIIDALNEDGLLRYYGYSWGTLLGATFAAMYPERVDKMVLDGNVNVHEYYSGWEIQSPINMDDTYDAIFSGCVATPTVCPLAELYSTAKQMQSVVDDFLVALKYNPVPYISSQGLQTATYGKVKTAIVLALYSPSNWPQLAQGFIEMLSWNFTGFFDVASSWYAGPDDGDDDLSAAITCGEQAFRADSVQDLKPLLDAITASSRFGGLDFGTDNAFACSTWRQEAKEVYSGDFRVKTHFPVLFIGNTYDPVTPLASALNTSAGFEGSVVLQHNGYGHTSIAQPSLCTAKVIRAYFNDSNLPPPGEICQPELPLYSENIGIGDWTGLSNRTTAGAAVIQSNVDDGLTLLTAVSEIAAATSPRYRKHGLRLP</sequence>
<dbReference type="PANTHER" id="PTHR43248:SF25">
    <property type="entry name" value="AB HYDROLASE-1 DOMAIN-CONTAINING PROTEIN-RELATED"/>
    <property type="match status" value="1"/>
</dbReference>
<comment type="caution">
    <text evidence="6">The sequence shown here is derived from an EMBL/GenBank/DDBJ whole genome shotgun (WGS) entry which is preliminary data.</text>
</comment>
<evidence type="ECO:0000259" key="5">
    <source>
        <dbReference type="Pfam" id="PF08386"/>
    </source>
</evidence>
<evidence type="ECO:0000313" key="6">
    <source>
        <dbReference type="EMBL" id="KAJ9613678.1"/>
    </source>
</evidence>
<dbReference type="GO" id="GO:0016787">
    <property type="term" value="F:hydrolase activity"/>
    <property type="evidence" value="ECO:0007669"/>
    <property type="project" value="UniProtKB-KW"/>
</dbReference>
<dbReference type="SUPFAM" id="SSF53474">
    <property type="entry name" value="alpha/beta-Hydrolases"/>
    <property type="match status" value="1"/>
</dbReference>
<feature type="signal peptide" evidence="3">
    <location>
        <begin position="1"/>
        <end position="19"/>
    </location>
</feature>
<dbReference type="InterPro" id="IPR000073">
    <property type="entry name" value="AB_hydrolase_1"/>
</dbReference>
<name>A0AA38XHP5_9EURO</name>
<organism evidence="6 7">
    <name type="scientific">Knufia peltigerae</name>
    <dbReference type="NCBI Taxonomy" id="1002370"/>
    <lineage>
        <taxon>Eukaryota</taxon>
        <taxon>Fungi</taxon>
        <taxon>Dikarya</taxon>
        <taxon>Ascomycota</taxon>
        <taxon>Pezizomycotina</taxon>
        <taxon>Eurotiomycetes</taxon>
        <taxon>Chaetothyriomycetidae</taxon>
        <taxon>Chaetothyriales</taxon>
        <taxon>Trichomeriaceae</taxon>
        <taxon>Knufia</taxon>
    </lineage>
</organism>
<dbReference type="PANTHER" id="PTHR43248">
    <property type="entry name" value="2-SUCCINYL-6-HYDROXY-2,4-CYCLOHEXADIENE-1-CARBOXYLATE SYNTHASE"/>
    <property type="match status" value="1"/>
</dbReference>
<feature type="domain" description="AB hydrolase-1" evidence="4">
    <location>
        <begin position="105"/>
        <end position="285"/>
    </location>
</feature>
<proteinExistence type="inferred from homology"/>
<dbReference type="InterPro" id="IPR013595">
    <property type="entry name" value="Pept_S33_TAP-like_C"/>
</dbReference>
<protein>
    <recommendedName>
        <fullName evidence="8">Peptidase S33 tripeptidyl aminopeptidase-like C-terminal domain-containing protein</fullName>
    </recommendedName>
</protein>
<dbReference type="InterPro" id="IPR029058">
    <property type="entry name" value="AB_hydrolase_fold"/>
</dbReference>
<accession>A0AA38XHP5</accession>
<evidence type="ECO:0008006" key="8">
    <source>
        <dbReference type="Google" id="ProtNLM"/>
    </source>
</evidence>
<dbReference type="AlphaFoldDB" id="A0AA38XHP5"/>
<keyword evidence="2" id="KW-0378">Hydrolase</keyword>
<dbReference type="EMBL" id="JAPDRN010000200">
    <property type="protein sequence ID" value="KAJ9613678.1"/>
    <property type="molecule type" value="Genomic_DNA"/>
</dbReference>
<evidence type="ECO:0000313" key="7">
    <source>
        <dbReference type="Proteomes" id="UP001172681"/>
    </source>
</evidence>
<dbReference type="Gene3D" id="3.40.50.1820">
    <property type="entry name" value="alpha/beta hydrolase"/>
    <property type="match status" value="1"/>
</dbReference>
<reference evidence="6" key="1">
    <citation type="submission" date="2022-10" db="EMBL/GenBank/DDBJ databases">
        <title>Culturing micro-colonial fungi from biological soil crusts in the Mojave desert and describing Neophaeococcomyces mojavensis, and introducing the new genera and species Taxawa tesnikishii.</title>
        <authorList>
            <person name="Kurbessoian T."/>
            <person name="Stajich J.E."/>
        </authorList>
    </citation>
    <scope>NUCLEOTIDE SEQUENCE</scope>
    <source>
        <strain evidence="6">TK_35</strain>
    </source>
</reference>
<dbReference type="Pfam" id="PF08386">
    <property type="entry name" value="Abhydrolase_4"/>
    <property type="match status" value="1"/>
</dbReference>
<dbReference type="InterPro" id="IPR051601">
    <property type="entry name" value="Serine_prot/Carboxylest_S33"/>
</dbReference>
<keyword evidence="7" id="KW-1185">Reference proteome</keyword>
<keyword evidence="3" id="KW-0732">Signal</keyword>
<dbReference type="Pfam" id="PF00561">
    <property type="entry name" value="Abhydrolase_1"/>
    <property type="match status" value="1"/>
</dbReference>